<gene>
    <name evidence="1" type="ORF">KL86DPRO_10113</name>
</gene>
<name>A0A212IUS5_9DELT</name>
<dbReference type="AlphaFoldDB" id="A0A212IUS5"/>
<organism evidence="1">
    <name type="scientific">uncultured delta proteobacterium</name>
    <dbReference type="NCBI Taxonomy" id="34034"/>
    <lineage>
        <taxon>Bacteria</taxon>
        <taxon>Deltaproteobacteria</taxon>
        <taxon>environmental samples</taxon>
    </lineage>
</organism>
<sequence length="427" mass="48065">MGLEITIRASYMGSAEECREKLNAFLEKEPSVVPGKSVSVATFGETVRASFFFAEEDVYFTFKDGNGLTVSAKTNGAGPGYHAYLTGLFERLRESCGLSWGDDAVEDDTGYWHSRDFEELRESMASWLTSLADALVENHMAGTVSGLAICMGTEHVPESDEHYAAHLLGWRERDFFRAIPQRGATEEDCEAFFIWWDEQTTPSFFLKCALCMMWCDCNWLSPVTDREKSLYTATFLCLESAWDDDPSLPFPVREWKEMAALSDSREIMEELERRFPGETAPGEKIGYLRGMVRINLGSGWRVTMPGAMHEELDGDDDTVQVFWDAIHTVRVSRFTVTGDGISAASLLDTVTEDVAEATEFFLENQEGVLARVAHEPQRDDGGTEYFGSFFFAAVDAGRILYISVFYDDEKDRPWAEAIFASCSWQNE</sequence>
<evidence type="ECO:0000313" key="1">
    <source>
        <dbReference type="EMBL" id="SBV90947.1"/>
    </source>
</evidence>
<protein>
    <submittedName>
        <fullName evidence="1">Uncharacterized protein</fullName>
    </submittedName>
</protein>
<reference evidence="1" key="1">
    <citation type="submission" date="2016-04" db="EMBL/GenBank/DDBJ databases">
        <authorList>
            <person name="Evans L.H."/>
            <person name="Alamgir A."/>
            <person name="Owens N."/>
            <person name="Weber N.D."/>
            <person name="Virtaneva K."/>
            <person name="Barbian K."/>
            <person name="Babar A."/>
            <person name="Rosenke K."/>
        </authorList>
    </citation>
    <scope>NUCLEOTIDE SEQUENCE</scope>
    <source>
        <strain evidence="1">86</strain>
    </source>
</reference>
<accession>A0A212IUS5</accession>
<dbReference type="EMBL" id="FLUQ01000001">
    <property type="protein sequence ID" value="SBV90947.1"/>
    <property type="molecule type" value="Genomic_DNA"/>
</dbReference>
<proteinExistence type="predicted"/>